<dbReference type="SMART" id="SM00062">
    <property type="entry name" value="PBPb"/>
    <property type="match status" value="1"/>
</dbReference>
<dbReference type="Proteomes" id="UP000075737">
    <property type="component" value="Unassembled WGS sequence"/>
</dbReference>
<keyword evidence="1 2" id="KW-0807">Transducer</keyword>
<dbReference type="GO" id="GO:0007165">
    <property type="term" value="P:signal transduction"/>
    <property type="evidence" value="ECO:0007669"/>
    <property type="project" value="UniProtKB-KW"/>
</dbReference>
<proteinExistence type="predicted"/>
<name>A0A161Q1W9_9FIRM</name>
<dbReference type="GO" id="GO:0016020">
    <property type="term" value="C:membrane"/>
    <property type="evidence" value="ECO:0007669"/>
    <property type="project" value="InterPro"/>
</dbReference>
<keyword evidence="3" id="KW-0175">Coiled coil</keyword>
<dbReference type="InterPro" id="IPR004089">
    <property type="entry name" value="MCPsignal_dom"/>
</dbReference>
<organism evidence="5 6">
    <name type="scientific">Thermovenabulum gondwanense</name>
    <dbReference type="NCBI Taxonomy" id="520767"/>
    <lineage>
        <taxon>Bacteria</taxon>
        <taxon>Bacillati</taxon>
        <taxon>Bacillota</taxon>
        <taxon>Clostridia</taxon>
        <taxon>Thermosediminibacterales</taxon>
        <taxon>Thermosediminibacteraceae</taxon>
        <taxon>Thermovenabulum</taxon>
    </lineage>
</organism>
<evidence type="ECO:0000256" key="3">
    <source>
        <dbReference type="SAM" id="Coils"/>
    </source>
</evidence>
<dbReference type="AlphaFoldDB" id="A0A161Q1W9"/>
<dbReference type="EMBL" id="LOHZ01000043">
    <property type="protein sequence ID" value="KYO64338.1"/>
    <property type="molecule type" value="Genomic_DNA"/>
</dbReference>
<dbReference type="SUPFAM" id="SSF53850">
    <property type="entry name" value="Periplasmic binding protein-like II"/>
    <property type="match status" value="1"/>
</dbReference>
<feature type="coiled-coil region" evidence="3">
    <location>
        <begin position="147"/>
        <end position="181"/>
    </location>
</feature>
<dbReference type="Pfam" id="PF00015">
    <property type="entry name" value="MCPsignal"/>
    <property type="match status" value="1"/>
</dbReference>
<keyword evidence="6" id="KW-1185">Reference proteome</keyword>
<comment type="caution">
    <text evidence="5">The sequence shown here is derived from an EMBL/GenBank/DDBJ whole genome shotgun (WGS) entry which is preliminary data.</text>
</comment>
<dbReference type="PANTHER" id="PTHR32089">
    <property type="entry name" value="METHYL-ACCEPTING CHEMOTAXIS PROTEIN MCPB"/>
    <property type="match status" value="1"/>
</dbReference>
<dbReference type="OrthoDB" id="9781943at2"/>
<dbReference type="Gene3D" id="1.10.287.950">
    <property type="entry name" value="Methyl-accepting chemotaxis protein"/>
    <property type="match status" value="1"/>
</dbReference>
<evidence type="ECO:0000256" key="2">
    <source>
        <dbReference type="PROSITE-ProRule" id="PRU00284"/>
    </source>
</evidence>
<dbReference type="SMART" id="SM00283">
    <property type="entry name" value="MA"/>
    <property type="match status" value="1"/>
</dbReference>
<evidence type="ECO:0000256" key="1">
    <source>
        <dbReference type="ARBA" id="ARBA00023224"/>
    </source>
</evidence>
<dbReference type="Gene3D" id="3.40.190.10">
    <property type="entry name" value="Periplasmic binding protein-like II"/>
    <property type="match status" value="2"/>
</dbReference>
<evidence type="ECO:0000313" key="5">
    <source>
        <dbReference type="EMBL" id="KYO64338.1"/>
    </source>
</evidence>
<dbReference type="STRING" id="520767.ATZ99_20980"/>
<accession>A0A161Q1W9</accession>
<dbReference type="RefSeq" id="WP_068749193.1">
    <property type="nucleotide sequence ID" value="NZ_LOHZ01000043.1"/>
</dbReference>
<gene>
    <name evidence="5" type="primary">mcpB_3</name>
    <name evidence="5" type="ORF">ATZ99_20980</name>
</gene>
<evidence type="ECO:0000259" key="4">
    <source>
        <dbReference type="PROSITE" id="PS50111"/>
    </source>
</evidence>
<dbReference type="PROSITE" id="PS50111">
    <property type="entry name" value="CHEMOTAXIS_TRANSDUC_2"/>
    <property type="match status" value="1"/>
</dbReference>
<feature type="domain" description="Methyl-accepting transducer" evidence="4">
    <location>
        <begin position="76"/>
        <end position="312"/>
    </location>
</feature>
<dbReference type="Pfam" id="PF00497">
    <property type="entry name" value="SBP_bac_3"/>
    <property type="match status" value="1"/>
</dbReference>
<protein>
    <submittedName>
        <fullName evidence="5">Methyl-accepting chemotaxis protein McpB</fullName>
    </submittedName>
</protein>
<dbReference type="PANTHER" id="PTHR32089:SF112">
    <property type="entry name" value="LYSOZYME-LIKE PROTEIN-RELATED"/>
    <property type="match status" value="1"/>
</dbReference>
<dbReference type="SUPFAM" id="SSF58104">
    <property type="entry name" value="Methyl-accepting chemotaxis protein (MCP) signaling domain"/>
    <property type="match status" value="1"/>
</dbReference>
<sequence length="595" mass="68075">MIFKWMAAVNEVNKTDLLSVENLSFGKISEPKRKEVQGGGRKPENSFGVNGIKELIKGIMGKAEKYLSLLSRLSFSVEEISIAMKSIAEQSKVLTEAAKKQTSNILSTKNFTKDLYEKIEKTSINIKTVVDNSSKIYQNIAAKKGEVISIMENLNTLKKKLEIAESAVKNLEERSKRAGDLISSVKDISEETNLLALNAAIEAAHAGERGKSFSVVASEIRKLSYSTKEVSKEVSSLLNQIKEISNMINISIIEVLKNITQNFDKLSLIVNYINDIEKYVYDSTKESGNIEREISYIFSKAEEVNGFIENISKEIIEIENSTFKVDKAIEEQKDYISELLDIISKMEDNYIELTSEINESEFLQEKEEKLILVSSPYEPYVIYNDEKGELEGIDIEIIKEIFNRRNIDVVTRVTTWDMSLKAIKSGVADLIPTVSYKKEREDFIDFSKEYGKIYKAIYSLEISGVSIEKYDDLKKYKIGIIQGYNYDENFLNDRSIIKDKSLNEDILFTKLIKGIVDAVILNEFVGDYYLKNKKLNQVVRKNKYKMIEETSSDIRLGFSKKKDLSKYKKIFEEGIEEIKKDGTYERIVNKYLKYS</sequence>
<evidence type="ECO:0000313" key="6">
    <source>
        <dbReference type="Proteomes" id="UP000075737"/>
    </source>
</evidence>
<dbReference type="InterPro" id="IPR001638">
    <property type="entry name" value="Solute-binding_3/MltF_N"/>
</dbReference>
<reference evidence="5 6" key="1">
    <citation type="submission" date="2015-12" db="EMBL/GenBank/DDBJ databases">
        <title>Draft genome of Thermovenabulum gondwanense isolated from a red thermophilic microbial mat colonisisng an outflow channel of a bore well.</title>
        <authorList>
            <person name="Patel B.K."/>
        </authorList>
    </citation>
    <scope>NUCLEOTIDE SEQUENCE [LARGE SCALE GENOMIC DNA]</scope>
    <source>
        <strain evidence="5 6">R270</strain>
    </source>
</reference>